<keyword evidence="4" id="KW-1185">Reference proteome</keyword>
<evidence type="ECO:0000256" key="2">
    <source>
        <dbReference type="SAM" id="Phobius"/>
    </source>
</evidence>
<organism evidence="3 4">
    <name type="scientific">Acinetobacter larvae</name>
    <dbReference type="NCBI Taxonomy" id="1789224"/>
    <lineage>
        <taxon>Bacteria</taxon>
        <taxon>Pseudomonadati</taxon>
        <taxon>Pseudomonadota</taxon>
        <taxon>Gammaproteobacteria</taxon>
        <taxon>Moraxellales</taxon>
        <taxon>Moraxellaceae</taxon>
        <taxon>Acinetobacter</taxon>
    </lineage>
</organism>
<dbReference type="OrthoDB" id="6684094at2"/>
<protein>
    <submittedName>
        <fullName evidence="3">Uncharacterized protein</fullName>
    </submittedName>
</protein>
<keyword evidence="2" id="KW-0472">Membrane</keyword>
<name>A0A1B2M2R4_9GAMM</name>
<feature type="region of interest" description="Disordered" evidence="1">
    <location>
        <begin position="1"/>
        <end position="23"/>
    </location>
</feature>
<feature type="compositionally biased region" description="Low complexity" evidence="1">
    <location>
        <begin position="1"/>
        <end position="12"/>
    </location>
</feature>
<evidence type="ECO:0000313" key="4">
    <source>
        <dbReference type="Proteomes" id="UP000093391"/>
    </source>
</evidence>
<accession>A0A1B2M2R4</accession>
<keyword evidence="2" id="KW-1133">Transmembrane helix</keyword>
<feature type="transmembrane region" description="Helical" evidence="2">
    <location>
        <begin position="192"/>
        <end position="212"/>
    </location>
</feature>
<feature type="compositionally biased region" description="Basic residues" evidence="1">
    <location>
        <begin position="13"/>
        <end position="23"/>
    </location>
</feature>
<feature type="transmembrane region" description="Helical" evidence="2">
    <location>
        <begin position="74"/>
        <end position="101"/>
    </location>
</feature>
<evidence type="ECO:0000256" key="1">
    <source>
        <dbReference type="SAM" id="MobiDB-lite"/>
    </source>
</evidence>
<proteinExistence type="predicted"/>
<dbReference type="RefSeq" id="WP_067557422.1">
    <property type="nucleotide sequence ID" value="NZ_CP016895.1"/>
</dbReference>
<dbReference type="EMBL" id="CP016895">
    <property type="protein sequence ID" value="AOA59313.1"/>
    <property type="molecule type" value="Genomic_DNA"/>
</dbReference>
<evidence type="ECO:0000313" key="3">
    <source>
        <dbReference type="EMBL" id="AOA59313.1"/>
    </source>
</evidence>
<sequence length="230" mass="26690">MPQKIANAANSRANKKNQPHKTKKQNHFKLIVAAIIFIIPLLFFPAEAHSNWQYSIYKLLSEKFYLRIGQHGPLPFFTVLTSIYSVLIIFILESYIFLLFLRKQGCTKNYQQFCYDFLTSNKFGPFKTFTGLNHPLLQNSMLFAGFGIVYIGIILSFFDADISIQQSRRGALFHFAYNYRIGVIIVEMLRNLFSIMPIFLFLATMLYLFNIVRGVGYGKIKPQPNQKTKR</sequence>
<dbReference type="KEGG" id="ala:BFG52_13745"/>
<dbReference type="Proteomes" id="UP000093391">
    <property type="component" value="Chromosome"/>
</dbReference>
<feature type="transmembrane region" description="Helical" evidence="2">
    <location>
        <begin position="136"/>
        <end position="158"/>
    </location>
</feature>
<gene>
    <name evidence="3" type="ORF">BFG52_13745</name>
</gene>
<keyword evidence="2" id="KW-0812">Transmembrane</keyword>
<reference evidence="3 4" key="1">
    <citation type="submission" date="2016-08" db="EMBL/GenBank/DDBJ databases">
        <authorList>
            <person name="Seilhamer J.J."/>
        </authorList>
    </citation>
    <scope>NUCLEOTIDE SEQUENCE [LARGE SCALE GENOMIC DNA]</scope>
    <source>
        <strain evidence="3 4">BRTC-1</strain>
    </source>
</reference>
<dbReference type="AlphaFoldDB" id="A0A1B2M2R4"/>